<gene>
    <name evidence="1" type="ordered locus">amb1675</name>
</gene>
<proteinExistence type="predicted"/>
<keyword evidence="2" id="KW-1185">Reference proteome</keyword>
<accession>Q2W6P6</accession>
<name>Q2W6P6_PARM1</name>
<dbReference type="STRING" id="342108.amb1675"/>
<sequence>MYETVSNSNATNVRSLITLTIVAVSTLAVVILCSPAVGLYELGPAQKQIAASGR</sequence>
<dbReference type="RefSeq" id="WP_011384084.1">
    <property type="nucleotide sequence ID" value="NC_007626.1"/>
</dbReference>
<dbReference type="HOGENOM" id="CLU_3045072_0_0_5"/>
<protein>
    <submittedName>
        <fullName evidence="1">Uncharacterized protein</fullName>
    </submittedName>
</protein>
<dbReference type="KEGG" id="mag:amb1675"/>
<dbReference type="AlphaFoldDB" id="Q2W6P6"/>
<reference evidence="1 2" key="1">
    <citation type="journal article" date="2005" name="DNA Res.">
        <title>Complete genome sequence of the facultative anaerobic magnetotactic bacterium Magnetospirillum sp. strain AMB-1.</title>
        <authorList>
            <person name="Matsunaga T."/>
            <person name="Okamura Y."/>
            <person name="Fukuda Y."/>
            <person name="Wahyudi A.T."/>
            <person name="Murase Y."/>
            <person name="Takeyama H."/>
        </authorList>
    </citation>
    <scope>NUCLEOTIDE SEQUENCE [LARGE SCALE GENOMIC DNA]</scope>
    <source>
        <strain evidence="2">ATCC 700264 / AMB-1</strain>
    </source>
</reference>
<organism evidence="1 2">
    <name type="scientific">Paramagnetospirillum magneticum (strain ATCC 700264 / AMB-1)</name>
    <name type="common">Magnetospirillum magneticum</name>
    <dbReference type="NCBI Taxonomy" id="342108"/>
    <lineage>
        <taxon>Bacteria</taxon>
        <taxon>Pseudomonadati</taxon>
        <taxon>Pseudomonadota</taxon>
        <taxon>Alphaproteobacteria</taxon>
        <taxon>Rhodospirillales</taxon>
        <taxon>Magnetospirillaceae</taxon>
        <taxon>Paramagnetospirillum</taxon>
    </lineage>
</organism>
<dbReference type="Proteomes" id="UP000007058">
    <property type="component" value="Chromosome"/>
</dbReference>
<dbReference type="EMBL" id="AP007255">
    <property type="protein sequence ID" value="BAE50479.1"/>
    <property type="molecule type" value="Genomic_DNA"/>
</dbReference>
<evidence type="ECO:0000313" key="2">
    <source>
        <dbReference type="Proteomes" id="UP000007058"/>
    </source>
</evidence>
<evidence type="ECO:0000313" key="1">
    <source>
        <dbReference type="EMBL" id="BAE50479.1"/>
    </source>
</evidence>